<dbReference type="OrthoDB" id="2962993at2759"/>
<name>A0A135T2N6_9PEZI</name>
<evidence type="ECO:0000256" key="4">
    <source>
        <dbReference type="ARBA" id="ARBA00022989"/>
    </source>
</evidence>
<dbReference type="AlphaFoldDB" id="A0A135T2N6"/>
<feature type="transmembrane region" description="Helical" evidence="6">
    <location>
        <begin position="171"/>
        <end position="192"/>
    </location>
</feature>
<dbReference type="InterPro" id="IPR011701">
    <property type="entry name" value="MFS"/>
</dbReference>
<reference evidence="8 9" key="1">
    <citation type="submission" date="2014-02" db="EMBL/GenBank/DDBJ databases">
        <title>The genome sequence of Colletotrichum salicis CBS 607.94.</title>
        <authorList>
            <person name="Baroncelli R."/>
            <person name="Thon M.R."/>
        </authorList>
    </citation>
    <scope>NUCLEOTIDE SEQUENCE [LARGE SCALE GENOMIC DNA]</scope>
    <source>
        <strain evidence="8 9">CBS 607.94</strain>
    </source>
</reference>
<evidence type="ECO:0000256" key="3">
    <source>
        <dbReference type="ARBA" id="ARBA00022692"/>
    </source>
</evidence>
<feature type="transmembrane region" description="Helical" evidence="6">
    <location>
        <begin position="110"/>
        <end position="129"/>
    </location>
</feature>
<keyword evidence="3 6" id="KW-0812">Transmembrane</keyword>
<feature type="transmembrane region" description="Helical" evidence="6">
    <location>
        <begin position="317"/>
        <end position="337"/>
    </location>
</feature>
<dbReference type="InterPro" id="IPR036259">
    <property type="entry name" value="MFS_trans_sf"/>
</dbReference>
<keyword evidence="9" id="KW-1185">Reference proteome</keyword>
<evidence type="ECO:0000313" key="9">
    <source>
        <dbReference type="Proteomes" id="UP000070121"/>
    </source>
</evidence>
<dbReference type="GO" id="GO:0016020">
    <property type="term" value="C:membrane"/>
    <property type="evidence" value="ECO:0007669"/>
    <property type="project" value="UniProtKB-SubCell"/>
</dbReference>
<evidence type="ECO:0000259" key="7">
    <source>
        <dbReference type="PROSITE" id="PS50850"/>
    </source>
</evidence>
<dbReference type="PANTHER" id="PTHR43791">
    <property type="entry name" value="PERMEASE-RELATED"/>
    <property type="match status" value="1"/>
</dbReference>
<evidence type="ECO:0000256" key="2">
    <source>
        <dbReference type="ARBA" id="ARBA00022448"/>
    </source>
</evidence>
<feature type="transmembrane region" description="Helical" evidence="6">
    <location>
        <begin position="135"/>
        <end position="159"/>
    </location>
</feature>
<comment type="caution">
    <text evidence="8">The sequence shown here is derived from an EMBL/GenBank/DDBJ whole genome shotgun (WGS) entry which is preliminary data.</text>
</comment>
<protein>
    <recommendedName>
        <fullName evidence="7">Major facilitator superfamily (MFS) profile domain-containing protein</fullName>
    </recommendedName>
</protein>
<evidence type="ECO:0000313" key="8">
    <source>
        <dbReference type="EMBL" id="KXH42391.1"/>
    </source>
</evidence>
<sequence length="494" mass="54350">MEKNETASNEHEHALSKGVEMVGVDDYVADSDEEKKLVRKIDLYLLPLVFIMYLLSYMDRTNIGNAKIAGMDRDLNLDSSRYSIALVVFFVGYVLFEVPSNMILTRTRPSLYLPGIMILWGSVTISMAFTPTYKALIGFRVVMGVLESGFAPGVLLLLSSWYKKEEQSKRFAVYISAAILSGAFGGLLAGSITSGLDGAHGIAGWRWLFVVEGAATVGAALVAFFALPDFPENTSLKKFNEKERELAIRRLKTAAEHLRTEEEPHSGHWAAFKLSMMSWRTWLFVVGYMVSSIQSSADRTPPFSRLTKANFSSPQQAIVGSSTLSYFYPTLVSGLGYQSTAAQYMTIPIFGIAFVSTAVTGYFADRYSRFRGLILSAWMTVAMLCAVVTCVVYDFKARYALLVIMASGLWASNGLALSYASVSFGSMPNETRAISLAFVNAMGNLAQIYGAYLFPSKDAPKYLMGFGVISGLCFTGVVSYVTLHVFLRREIMSA</sequence>
<feature type="transmembrane region" description="Helical" evidence="6">
    <location>
        <begin position="41"/>
        <end position="59"/>
    </location>
</feature>
<evidence type="ECO:0000256" key="6">
    <source>
        <dbReference type="SAM" id="Phobius"/>
    </source>
</evidence>
<evidence type="ECO:0000256" key="1">
    <source>
        <dbReference type="ARBA" id="ARBA00004141"/>
    </source>
</evidence>
<dbReference type="PROSITE" id="PS50850">
    <property type="entry name" value="MFS"/>
    <property type="match status" value="1"/>
</dbReference>
<feature type="transmembrane region" description="Helical" evidence="6">
    <location>
        <begin position="204"/>
        <end position="227"/>
    </location>
</feature>
<feature type="transmembrane region" description="Helical" evidence="6">
    <location>
        <begin position="344"/>
        <end position="364"/>
    </location>
</feature>
<feature type="transmembrane region" description="Helical" evidence="6">
    <location>
        <begin position="79"/>
        <end position="98"/>
    </location>
</feature>
<organism evidence="8 9">
    <name type="scientific">Colletotrichum salicis</name>
    <dbReference type="NCBI Taxonomy" id="1209931"/>
    <lineage>
        <taxon>Eukaryota</taxon>
        <taxon>Fungi</taxon>
        <taxon>Dikarya</taxon>
        <taxon>Ascomycota</taxon>
        <taxon>Pezizomycotina</taxon>
        <taxon>Sordariomycetes</taxon>
        <taxon>Hypocreomycetidae</taxon>
        <taxon>Glomerellales</taxon>
        <taxon>Glomerellaceae</taxon>
        <taxon>Colletotrichum</taxon>
        <taxon>Colletotrichum acutatum species complex</taxon>
    </lineage>
</organism>
<keyword evidence="5 6" id="KW-0472">Membrane</keyword>
<feature type="domain" description="Major facilitator superfamily (MFS) profile" evidence="7">
    <location>
        <begin position="45"/>
        <end position="494"/>
    </location>
</feature>
<dbReference type="FunFam" id="1.20.1250.20:FF:000057">
    <property type="entry name" value="MFS general substrate transporter"/>
    <property type="match status" value="1"/>
</dbReference>
<proteinExistence type="predicted"/>
<dbReference type="Proteomes" id="UP000070121">
    <property type="component" value="Unassembled WGS sequence"/>
</dbReference>
<comment type="subcellular location">
    <subcellularLocation>
        <location evidence="1">Membrane</location>
        <topology evidence="1">Multi-pass membrane protein</topology>
    </subcellularLocation>
</comment>
<feature type="transmembrane region" description="Helical" evidence="6">
    <location>
        <begin position="466"/>
        <end position="487"/>
    </location>
</feature>
<dbReference type="Gene3D" id="1.20.1250.20">
    <property type="entry name" value="MFS general substrate transporter like domains"/>
    <property type="match status" value="2"/>
</dbReference>
<feature type="transmembrane region" description="Helical" evidence="6">
    <location>
        <begin position="433"/>
        <end position="454"/>
    </location>
</feature>
<keyword evidence="2" id="KW-0813">Transport</keyword>
<accession>A0A135T2N6</accession>
<keyword evidence="4 6" id="KW-1133">Transmembrane helix</keyword>
<dbReference type="PANTHER" id="PTHR43791:SF38">
    <property type="entry name" value="MAJOR FACILITATOR SUPERFAMILY (MFS) PROFILE DOMAIN-CONTAINING PROTEIN"/>
    <property type="match status" value="1"/>
</dbReference>
<dbReference type="SUPFAM" id="SSF103473">
    <property type="entry name" value="MFS general substrate transporter"/>
    <property type="match status" value="1"/>
</dbReference>
<evidence type="ECO:0000256" key="5">
    <source>
        <dbReference type="ARBA" id="ARBA00023136"/>
    </source>
</evidence>
<feature type="transmembrane region" description="Helical" evidence="6">
    <location>
        <begin position="399"/>
        <end position="421"/>
    </location>
</feature>
<dbReference type="GO" id="GO:0022857">
    <property type="term" value="F:transmembrane transporter activity"/>
    <property type="evidence" value="ECO:0007669"/>
    <property type="project" value="InterPro"/>
</dbReference>
<dbReference type="EMBL" id="JFFI01002129">
    <property type="protein sequence ID" value="KXH42391.1"/>
    <property type="molecule type" value="Genomic_DNA"/>
</dbReference>
<dbReference type="Pfam" id="PF07690">
    <property type="entry name" value="MFS_1"/>
    <property type="match status" value="1"/>
</dbReference>
<dbReference type="InterPro" id="IPR020846">
    <property type="entry name" value="MFS_dom"/>
</dbReference>
<feature type="transmembrane region" description="Helical" evidence="6">
    <location>
        <begin position="370"/>
        <end position="392"/>
    </location>
</feature>
<dbReference type="FunFam" id="1.20.1250.20:FF:000394">
    <property type="entry name" value="MFS general substrate transporter"/>
    <property type="match status" value="1"/>
</dbReference>
<gene>
    <name evidence="8" type="ORF">CSAL01_04883</name>
</gene>